<dbReference type="AlphaFoldDB" id="Q0G0G9"/>
<evidence type="ECO:0000313" key="1">
    <source>
        <dbReference type="EMBL" id="EAU40624.1"/>
    </source>
</evidence>
<name>Q0G0G9_9HYPH</name>
<evidence type="ECO:0000313" key="2">
    <source>
        <dbReference type="Proteomes" id="UP000004310"/>
    </source>
</evidence>
<dbReference type="HOGENOM" id="CLU_3270460_0_0_5"/>
<comment type="caution">
    <text evidence="1">The sequence shown here is derived from an EMBL/GenBank/DDBJ whole genome shotgun (WGS) entry which is preliminary data.</text>
</comment>
<keyword evidence="2" id="KW-1185">Reference proteome</keyword>
<gene>
    <name evidence="1" type="ORF">FP2506_02819</name>
</gene>
<reference evidence="1 2" key="1">
    <citation type="journal article" date="2010" name="J. Bacteriol.">
        <title>Genome sequence of Fulvimarina pelagi HTCC2506T, a Mn(II)-oxidizing alphaproteobacterium possessing an aerobic anoxygenic photosynthetic gene cluster and Xanthorhodopsin.</title>
        <authorList>
            <person name="Kang I."/>
            <person name="Oh H.M."/>
            <person name="Lim S.I."/>
            <person name="Ferriera S."/>
            <person name="Giovannoni S.J."/>
            <person name="Cho J.C."/>
        </authorList>
    </citation>
    <scope>NUCLEOTIDE SEQUENCE [LARGE SCALE GENOMIC DNA]</scope>
    <source>
        <strain evidence="1 2">HTCC2506</strain>
    </source>
</reference>
<dbReference type="Proteomes" id="UP000004310">
    <property type="component" value="Unassembled WGS sequence"/>
</dbReference>
<protein>
    <submittedName>
        <fullName evidence="1">Uncharacterized protein</fullName>
    </submittedName>
</protein>
<sequence>MEISAKDLPEGWRRATARRRFCAAPAQPIARAIWRERQEEC</sequence>
<dbReference type="EMBL" id="AATP01000006">
    <property type="protein sequence ID" value="EAU40624.1"/>
    <property type="molecule type" value="Genomic_DNA"/>
</dbReference>
<proteinExistence type="predicted"/>
<organism evidence="1 2">
    <name type="scientific">Fulvimarina pelagi HTCC2506</name>
    <dbReference type="NCBI Taxonomy" id="314231"/>
    <lineage>
        <taxon>Bacteria</taxon>
        <taxon>Pseudomonadati</taxon>
        <taxon>Pseudomonadota</taxon>
        <taxon>Alphaproteobacteria</taxon>
        <taxon>Hyphomicrobiales</taxon>
        <taxon>Aurantimonadaceae</taxon>
        <taxon>Fulvimarina</taxon>
    </lineage>
</organism>
<accession>Q0G0G9</accession>